<dbReference type="GO" id="GO:0016567">
    <property type="term" value="P:protein ubiquitination"/>
    <property type="evidence" value="ECO:0007669"/>
    <property type="project" value="TreeGrafter"/>
</dbReference>
<evidence type="ECO:0000256" key="3">
    <source>
        <dbReference type="ARBA" id="ARBA00022833"/>
    </source>
</evidence>
<dbReference type="EMBL" id="MU806034">
    <property type="protein sequence ID" value="KAJ3841587.1"/>
    <property type="molecule type" value="Genomic_DNA"/>
</dbReference>
<evidence type="ECO:0000313" key="7">
    <source>
        <dbReference type="Proteomes" id="UP001163846"/>
    </source>
</evidence>
<organism evidence="6 7">
    <name type="scientific">Lentinula raphanica</name>
    <dbReference type="NCBI Taxonomy" id="153919"/>
    <lineage>
        <taxon>Eukaryota</taxon>
        <taxon>Fungi</taxon>
        <taxon>Dikarya</taxon>
        <taxon>Basidiomycota</taxon>
        <taxon>Agaricomycotina</taxon>
        <taxon>Agaricomycetes</taxon>
        <taxon>Agaricomycetidae</taxon>
        <taxon>Agaricales</taxon>
        <taxon>Marasmiineae</taxon>
        <taxon>Omphalotaceae</taxon>
        <taxon>Lentinula</taxon>
    </lineage>
</organism>
<dbReference type="InterPro" id="IPR013083">
    <property type="entry name" value="Znf_RING/FYVE/PHD"/>
</dbReference>
<dbReference type="SUPFAM" id="SSF57850">
    <property type="entry name" value="RING/U-box"/>
    <property type="match status" value="1"/>
</dbReference>
<keyword evidence="7" id="KW-1185">Reference proteome</keyword>
<protein>
    <recommendedName>
        <fullName evidence="5">RING-type domain-containing protein</fullName>
    </recommendedName>
</protein>
<feature type="domain" description="RING-type" evidence="5">
    <location>
        <begin position="10"/>
        <end position="52"/>
    </location>
</feature>
<dbReference type="InterPro" id="IPR017907">
    <property type="entry name" value="Znf_RING_CS"/>
</dbReference>
<keyword evidence="3" id="KW-0862">Zinc</keyword>
<evidence type="ECO:0000313" key="6">
    <source>
        <dbReference type="EMBL" id="KAJ3841587.1"/>
    </source>
</evidence>
<dbReference type="PROSITE" id="PS00518">
    <property type="entry name" value="ZF_RING_1"/>
    <property type="match status" value="1"/>
</dbReference>
<accession>A0AA38UH41</accession>
<dbReference type="PANTHER" id="PTHR22791:SF6">
    <property type="entry name" value="RING-TYPE DOMAIN-CONTAINING PROTEIN"/>
    <property type="match status" value="1"/>
</dbReference>
<dbReference type="SMART" id="SM00184">
    <property type="entry name" value="RING"/>
    <property type="match status" value="1"/>
</dbReference>
<dbReference type="PANTHER" id="PTHR22791">
    <property type="entry name" value="RING-TYPE DOMAIN-CONTAINING PROTEIN"/>
    <property type="match status" value="1"/>
</dbReference>
<reference evidence="6" key="1">
    <citation type="submission" date="2022-08" db="EMBL/GenBank/DDBJ databases">
        <authorList>
            <consortium name="DOE Joint Genome Institute"/>
            <person name="Min B."/>
            <person name="Riley R."/>
            <person name="Sierra-Patev S."/>
            <person name="Naranjo-Ortiz M."/>
            <person name="Looney B."/>
            <person name="Konkel Z."/>
            <person name="Slot J.C."/>
            <person name="Sakamoto Y."/>
            <person name="Steenwyk J.L."/>
            <person name="Rokas A."/>
            <person name="Carro J."/>
            <person name="Camarero S."/>
            <person name="Ferreira P."/>
            <person name="Molpeceres G."/>
            <person name="Ruiz-Duenas F.J."/>
            <person name="Serrano A."/>
            <person name="Henrissat B."/>
            <person name="Drula E."/>
            <person name="Hughes K.W."/>
            <person name="Mata J.L."/>
            <person name="Ishikawa N.K."/>
            <person name="Vargas-Isla R."/>
            <person name="Ushijima S."/>
            <person name="Smith C.A."/>
            <person name="Ahrendt S."/>
            <person name="Andreopoulos W."/>
            <person name="He G."/>
            <person name="Labutti K."/>
            <person name="Lipzen A."/>
            <person name="Ng V."/>
            <person name="Sandor L."/>
            <person name="Barry K."/>
            <person name="Martinez A.T."/>
            <person name="Xiao Y."/>
            <person name="Gibbons J.G."/>
            <person name="Terashima K."/>
            <person name="Hibbett D.S."/>
            <person name="Grigoriev I.V."/>
        </authorList>
    </citation>
    <scope>NUCLEOTIDE SEQUENCE</scope>
    <source>
        <strain evidence="6">TFB9207</strain>
    </source>
</reference>
<dbReference type="Proteomes" id="UP001163846">
    <property type="component" value="Unassembled WGS sequence"/>
</dbReference>
<keyword evidence="1" id="KW-0479">Metal-binding</keyword>
<evidence type="ECO:0000256" key="4">
    <source>
        <dbReference type="PROSITE-ProRule" id="PRU00175"/>
    </source>
</evidence>
<comment type="caution">
    <text evidence="6">The sequence shown here is derived from an EMBL/GenBank/DDBJ whole genome shotgun (WGS) entry which is preliminary data.</text>
</comment>
<dbReference type="Gene3D" id="3.30.40.10">
    <property type="entry name" value="Zinc/RING finger domain, C3HC4 (zinc finger)"/>
    <property type="match status" value="1"/>
</dbReference>
<keyword evidence="2 4" id="KW-0863">Zinc-finger</keyword>
<dbReference type="PROSITE" id="PS50089">
    <property type="entry name" value="ZF_RING_2"/>
    <property type="match status" value="1"/>
</dbReference>
<proteinExistence type="predicted"/>
<name>A0AA38UH41_9AGAR</name>
<dbReference type="InterPro" id="IPR051435">
    <property type="entry name" value="RING_finger_E3_ubiq-ligases"/>
</dbReference>
<sequence>MLVVDPSSSCDICLEPFEWNSTDRTPHIIDCGHVFCAECLHQVFPTKCPLCRKLFLPSEIRKLHVECSSDADKEEVELLKQLISAYDSSEEELLRLRIRVDAWLAARTLDEVCYKALHPLAEI</sequence>
<dbReference type="InterPro" id="IPR001841">
    <property type="entry name" value="Znf_RING"/>
</dbReference>
<dbReference type="GO" id="GO:0008270">
    <property type="term" value="F:zinc ion binding"/>
    <property type="evidence" value="ECO:0007669"/>
    <property type="project" value="UniProtKB-KW"/>
</dbReference>
<dbReference type="GO" id="GO:0061630">
    <property type="term" value="F:ubiquitin protein ligase activity"/>
    <property type="evidence" value="ECO:0007669"/>
    <property type="project" value="TreeGrafter"/>
</dbReference>
<evidence type="ECO:0000256" key="2">
    <source>
        <dbReference type="ARBA" id="ARBA00022771"/>
    </source>
</evidence>
<evidence type="ECO:0000256" key="1">
    <source>
        <dbReference type="ARBA" id="ARBA00022723"/>
    </source>
</evidence>
<dbReference type="Pfam" id="PF14634">
    <property type="entry name" value="zf-RING_5"/>
    <property type="match status" value="1"/>
</dbReference>
<evidence type="ECO:0000259" key="5">
    <source>
        <dbReference type="PROSITE" id="PS50089"/>
    </source>
</evidence>
<dbReference type="AlphaFoldDB" id="A0AA38UH41"/>
<gene>
    <name evidence="6" type="ORF">F5878DRAFT_531418</name>
</gene>